<gene>
    <name evidence="3" type="ORF">SAMN02745190_00034</name>
</gene>
<proteinExistence type="predicted"/>
<dbReference type="InterPro" id="IPR006683">
    <property type="entry name" value="Thioestr_dom"/>
</dbReference>
<sequence>MTVFKDDPRIVDTVRKKIDVFYSQNPMLETMGIQVTSFTFGEVRLDADVTHNLTNVYGIAHGGLAMVLADTAMGGACLGCNKRVVTLSMTMNYLKALPEGTHIYSVGRVIHNGNHTMMCEADVIDEHGDVCLKTQGTFYVLKEYTY</sequence>
<keyword evidence="4" id="KW-1185">Reference proteome</keyword>
<dbReference type="InterPro" id="IPR052723">
    <property type="entry name" value="Acyl-CoA_thioesterase_PaaI"/>
</dbReference>
<evidence type="ECO:0000313" key="4">
    <source>
        <dbReference type="Proteomes" id="UP000184404"/>
    </source>
</evidence>
<dbReference type="STRING" id="1123243.SAMN02745190_00034"/>
<evidence type="ECO:0000313" key="3">
    <source>
        <dbReference type="EMBL" id="SHE28694.1"/>
    </source>
</evidence>
<dbReference type="SUPFAM" id="SSF54637">
    <property type="entry name" value="Thioesterase/thiol ester dehydrase-isomerase"/>
    <property type="match status" value="1"/>
</dbReference>
<reference evidence="3 4" key="1">
    <citation type="submission" date="2016-11" db="EMBL/GenBank/DDBJ databases">
        <authorList>
            <person name="Jaros S."/>
            <person name="Januszkiewicz K."/>
            <person name="Wedrychowicz H."/>
        </authorList>
    </citation>
    <scope>NUCLEOTIDE SEQUENCE [LARGE SCALE GENOMIC DNA]</scope>
    <source>
        <strain evidence="3 4">DSM 10502</strain>
    </source>
</reference>
<feature type="domain" description="Thioesterase" evidence="2">
    <location>
        <begin position="57"/>
        <end position="131"/>
    </location>
</feature>
<dbReference type="OrthoDB" id="328435at2"/>
<keyword evidence="1" id="KW-0378">Hydrolase</keyword>
<organism evidence="3 4">
    <name type="scientific">Schwartzia succinivorans DSM 10502</name>
    <dbReference type="NCBI Taxonomy" id="1123243"/>
    <lineage>
        <taxon>Bacteria</taxon>
        <taxon>Bacillati</taxon>
        <taxon>Bacillota</taxon>
        <taxon>Negativicutes</taxon>
        <taxon>Selenomonadales</taxon>
        <taxon>Selenomonadaceae</taxon>
        <taxon>Schwartzia</taxon>
    </lineage>
</organism>
<name>A0A1M4S919_9FIRM</name>
<evidence type="ECO:0000256" key="1">
    <source>
        <dbReference type="ARBA" id="ARBA00022801"/>
    </source>
</evidence>
<evidence type="ECO:0000259" key="2">
    <source>
        <dbReference type="Pfam" id="PF03061"/>
    </source>
</evidence>
<dbReference type="InterPro" id="IPR003736">
    <property type="entry name" value="PAAI_dom"/>
</dbReference>
<dbReference type="AlphaFoldDB" id="A0A1M4S919"/>
<dbReference type="RefSeq" id="WP_072934177.1">
    <property type="nucleotide sequence ID" value="NZ_FQUG01000002.1"/>
</dbReference>
<dbReference type="EMBL" id="FQUG01000002">
    <property type="protein sequence ID" value="SHE28694.1"/>
    <property type="molecule type" value="Genomic_DNA"/>
</dbReference>
<dbReference type="GO" id="GO:0016289">
    <property type="term" value="F:acyl-CoA hydrolase activity"/>
    <property type="evidence" value="ECO:0007669"/>
    <property type="project" value="UniProtKB-ARBA"/>
</dbReference>
<dbReference type="CDD" id="cd03443">
    <property type="entry name" value="PaaI_thioesterase"/>
    <property type="match status" value="1"/>
</dbReference>
<dbReference type="NCBIfam" id="TIGR00369">
    <property type="entry name" value="unchar_dom_1"/>
    <property type="match status" value="1"/>
</dbReference>
<dbReference type="Pfam" id="PF03061">
    <property type="entry name" value="4HBT"/>
    <property type="match status" value="1"/>
</dbReference>
<dbReference type="Proteomes" id="UP000184404">
    <property type="component" value="Unassembled WGS sequence"/>
</dbReference>
<dbReference type="Gene3D" id="3.10.129.10">
    <property type="entry name" value="Hotdog Thioesterase"/>
    <property type="match status" value="1"/>
</dbReference>
<dbReference type="InterPro" id="IPR029069">
    <property type="entry name" value="HotDog_dom_sf"/>
</dbReference>
<dbReference type="PANTHER" id="PTHR42856:SF1">
    <property type="entry name" value="ACYL-COENZYME A THIOESTERASE PAAI"/>
    <property type="match status" value="1"/>
</dbReference>
<protein>
    <submittedName>
        <fullName evidence="3">Thioesterase superfamily protein</fullName>
    </submittedName>
</protein>
<accession>A0A1M4S919</accession>
<dbReference type="PANTHER" id="PTHR42856">
    <property type="entry name" value="ACYL-COENZYME A THIOESTERASE PAAI"/>
    <property type="match status" value="1"/>
</dbReference>